<sequence length="199" mass="21575">MAPHAVSAPASAQQQPNGVTHIKTITHLQSFPLVSSLTSTVNSIPLAKRTLSLIQTIVSPLTPYASPYITKADSIADSNLTKIEVNFPIVKESPENLKTIIVSYPYKLIDTGKAYVTDSKAYALKIYTSELEKAGQSTGLLPQAKASVSSAFIISNEVLTVVAQFLGAKKVELEKKGQEKREYASAKYSKHKKERSSHA</sequence>
<feature type="region of interest" description="Disordered" evidence="1">
    <location>
        <begin position="177"/>
        <end position="199"/>
    </location>
</feature>
<gene>
    <name evidence="2" type="ORF">EX30DRAFT_340611</name>
</gene>
<dbReference type="Pfam" id="PF17316">
    <property type="entry name" value="Perilipin_2"/>
    <property type="match status" value="1"/>
</dbReference>
<name>A0A4S2MYH3_9PEZI</name>
<accession>A0A4S2MYH3</accession>
<dbReference type="InParanoid" id="A0A4S2MYH3"/>
<protein>
    <submittedName>
        <fullName evidence="2">Uncharacterized protein</fullName>
    </submittedName>
</protein>
<dbReference type="AlphaFoldDB" id="A0A4S2MYH3"/>
<keyword evidence="3" id="KW-1185">Reference proteome</keyword>
<proteinExistence type="predicted"/>
<evidence type="ECO:0000313" key="3">
    <source>
        <dbReference type="Proteomes" id="UP000298138"/>
    </source>
</evidence>
<dbReference type="EMBL" id="ML220118">
    <property type="protein sequence ID" value="TGZ81741.1"/>
    <property type="molecule type" value="Genomic_DNA"/>
</dbReference>
<evidence type="ECO:0000256" key="1">
    <source>
        <dbReference type="SAM" id="MobiDB-lite"/>
    </source>
</evidence>
<dbReference type="Proteomes" id="UP000298138">
    <property type="component" value="Unassembled WGS sequence"/>
</dbReference>
<reference evidence="2 3" key="1">
    <citation type="submission" date="2019-04" db="EMBL/GenBank/DDBJ databases">
        <title>Comparative genomics and transcriptomics to analyze fruiting body development in filamentous ascomycetes.</title>
        <authorList>
            <consortium name="DOE Joint Genome Institute"/>
            <person name="Lutkenhaus R."/>
            <person name="Traeger S."/>
            <person name="Breuer J."/>
            <person name="Kuo A."/>
            <person name="Lipzen A."/>
            <person name="Pangilinan J."/>
            <person name="Dilworth D."/>
            <person name="Sandor L."/>
            <person name="Poggeler S."/>
            <person name="Barry K."/>
            <person name="Grigoriev I.V."/>
            <person name="Nowrousian M."/>
        </authorList>
    </citation>
    <scope>NUCLEOTIDE SEQUENCE [LARGE SCALE GENOMIC DNA]</scope>
    <source>
        <strain evidence="2 3">CBS 389.68</strain>
    </source>
</reference>
<organism evidence="2 3">
    <name type="scientific">Ascodesmis nigricans</name>
    <dbReference type="NCBI Taxonomy" id="341454"/>
    <lineage>
        <taxon>Eukaryota</taxon>
        <taxon>Fungi</taxon>
        <taxon>Dikarya</taxon>
        <taxon>Ascomycota</taxon>
        <taxon>Pezizomycotina</taxon>
        <taxon>Pezizomycetes</taxon>
        <taxon>Pezizales</taxon>
        <taxon>Ascodesmidaceae</taxon>
        <taxon>Ascodesmis</taxon>
    </lineage>
</organism>
<dbReference type="OrthoDB" id="376826at2759"/>
<evidence type="ECO:0000313" key="2">
    <source>
        <dbReference type="EMBL" id="TGZ81741.1"/>
    </source>
</evidence>
<feature type="compositionally biased region" description="Basic residues" evidence="1">
    <location>
        <begin position="188"/>
        <end position="199"/>
    </location>
</feature>